<reference evidence="2 3" key="1">
    <citation type="submission" date="2019-10" db="EMBL/GenBank/DDBJ databases">
        <title>Assembly and Annotation for the nematode Trichostrongylus colubriformis.</title>
        <authorList>
            <person name="Martin J."/>
        </authorList>
    </citation>
    <scope>NUCLEOTIDE SEQUENCE [LARGE SCALE GENOMIC DNA]</scope>
    <source>
        <strain evidence="2">G859</strain>
        <tissue evidence="2">Whole worm</tissue>
    </source>
</reference>
<dbReference type="AlphaFoldDB" id="A0AAN8I8N9"/>
<evidence type="ECO:0000313" key="3">
    <source>
        <dbReference type="Proteomes" id="UP001331761"/>
    </source>
</evidence>
<accession>A0AAN8I8N9</accession>
<comment type="caution">
    <text evidence="2">The sequence shown here is derived from an EMBL/GenBank/DDBJ whole genome shotgun (WGS) entry which is preliminary data.</text>
</comment>
<dbReference type="EMBL" id="WIXE01025200">
    <property type="protein sequence ID" value="KAK5964919.1"/>
    <property type="molecule type" value="Genomic_DNA"/>
</dbReference>
<gene>
    <name evidence="2" type="ORF">GCK32_010566</name>
</gene>
<sequence>MYLHYSLGLALVIALHSGLVSSAPVEKRTFTLSPYEKLYFLLFGYDTEPKEEPFAGTTVYEPVTVPEQEYDDAIEQLGLLLGTPAPEEKPFTGTTVDEPLIVPVTAPVLH</sequence>
<evidence type="ECO:0000313" key="2">
    <source>
        <dbReference type="EMBL" id="KAK5964919.1"/>
    </source>
</evidence>
<dbReference type="Proteomes" id="UP001331761">
    <property type="component" value="Unassembled WGS sequence"/>
</dbReference>
<protein>
    <submittedName>
        <fullName evidence="2">Uncharacterized protein</fullName>
    </submittedName>
</protein>
<proteinExistence type="predicted"/>
<name>A0AAN8I8N9_TRICO</name>
<keyword evidence="1" id="KW-0732">Signal</keyword>
<feature type="signal peptide" evidence="1">
    <location>
        <begin position="1"/>
        <end position="22"/>
    </location>
</feature>
<evidence type="ECO:0000256" key="1">
    <source>
        <dbReference type="SAM" id="SignalP"/>
    </source>
</evidence>
<keyword evidence="3" id="KW-1185">Reference proteome</keyword>
<organism evidence="2 3">
    <name type="scientific">Trichostrongylus colubriformis</name>
    <name type="common">Black scour worm</name>
    <dbReference type="NCBI Taxonomy" id="6319"/>
    <lineage>
        <taxon>Eukaryota</taxon>
        <taxon>Metazoa</taxon>
        <taxon>Ecdysozoa</taxon>
        <taxon>Nematoda</taxon>
        <taxon>Chromadorea</taxon>
        <taxon>Rhabditida</taxon>
        <taxon>Rhabditina</taxon>
        <taxon>Rhabditomorpha</taxon>
        <taxon>Strongyloidea</taxon>
        <taxon>Trichostrongylidae</taxon>
        <taxon>Trichostrongylus</taxon>
    </lineage>
</organism>
<feature type="chain" id="PRO_5042893286" evidence="1">
    <location>
        <begin position="23"/>
        <end position="110"/>
    </location>
</feature>